<protein>
    <recommendedName>
        <fullName evidence="10">Hexosyltransferase</fullName>
        <ecNumber evidence="10">2.4.1.-</ecNumber>
    </recommendedName>
</protein>
<dbReference type="GO" id="GO:0006493">
    <property type="term" value="P:protein O-linked glycosylation"/>
    <property type="evidence" value="ECO:0007669"/>
    <property type="project" value="TreeGrafter"/>
</dbReference>
<feature type="compositionally biased region" description="Polar residues" evidence="11">
    <location>
        <begin position="89"/>
        <end position="104"/>
    </location>
</feature>
<dbReference type="PANTHER" id="PTHR11214:SF3">
    <property type="entry name" value="BETA-1,3-GALACTOSYLTRANSFERASE 6"/>
    <property type="match status" value="1"/>
</dbReference>
<dbReference type="Pfam" id="PF01762">
    <property type="entry name" value="Galactosyl_T"/>
    <property type="match status" value="1"/>
</dbReference>
<name>A0AAN8JZV6_PATCE</name>
<evidence type="ECO:0000256" key="3">
    <source>
        <dbReference type="ARBA" id="ARBA00022676"/>
    </source>
</evidence>
<gene>
    <name evidence="12" type="ORF">SNE40_010000</name>
</gene>
<organism evidence="12 13">
    <name type="scientific">Patella caerulea</name>
    <name type="common">Rayed Mediterranean limpet</name>
    <dbReference type="NCBI Taxonomy" id="87958"/>
    <lineage>
        <taxon>Eukaryota</taxon>
        <taxon>Metazoa</taxon>
        <taxon>Spiralia</taxon>
        <taxon>Lophotrochozoa</taxon>
        <taxon>Mollusca</taxon>
        <taxon>Gastropoda</taxon>
        <taxon>Patellogastropoda</taxon>
        <taxon>Patelloidea</taxon>
        <taxon>Patellidae</taxon>
        <taxon>Patella</taxon>
    </lineage>
</organism>
<comment type="similarity">
    <text evidence="2 10">Belongs to the glycosyltransferase 31 family.</text>
</comment>
<evidence type="ECO:0000256" key="1">
    <source>
        <dbReference type="ARBA" id="ARBA00004323"/>
    </source>
</evidence>
<evidence type="ECO:0000256" key="9">
    <source>
        <dbReference type="ARBA" id="ARBA00023136"/>
    </source>
</evidence>
<dbReference type="Gene3D" id="3.90.550.50">
    <property type="match status" value="1"/>
</dbReference>
<evidence type="ECO:0000256" key="10">
    <source>
        <dbReference type="RuleBase" id="RU363063"/>
    </source>
</evidence>
<keyword evidence="5 10" id="KW-0812">Transmembrane</keyword>
<comment type="caution">
    <text evidence="12">The sequence shown here is derived from an EMBL/GenBank/DDBJ whole genome shotgun (WGS) entry which is preliminary data.</text>
</comment>
<dbReference type="EC" id="2.4.1.-" evidence="10"/>
<keyword evidence="7 10" id="KW-1133">Transmembrane helix</keyword>
<evidence type="ECO:0000256" key="6">
    <source>
        <dbReference type="ARBA" id="ARBA00022968"/>
    </source>
</evidence>
<evidence type="ECO:0000313" key="12">
    <source>
        <dbReference type="EMBL" id="KAK6182284.1"/>
    </source>
</evidence>
<evidence type="ECO:0000256" key="2">
    <source>
        <dbReference type="ARBA" id="ARBA00008661"/>
    </source>
</evidence>
<evidence type="ECO:0000256" key="7">
    <source>
        <dbReference type="ARBA" id="ARBA00022989"/>
    </source>
</evidence>
<keyword evidence="9 10" id="KW-0472">Membrane</keyword>
<feature type="transmembrane region" description="Helical" evidence="10">
    <location>
        <begin position="9"/>
        <end position="30"/>
    </location>
</feature>
<dbReference type="PANTHER" id="PTHR11214">
    <property type="entry name" value="BETA-1,3-N-ACETYLGLUCOSAMINYLTRANSFERASE"/>
    <property type="match status" value="1"/>
</dbReference>
<keyword evidence="8 10" id="KW-0333">Golgi apparatus</keyword>
<keyword evidence="4" id="KW-0808">Transferase</keyword>
<accession>A0AAN8JZV6</accession>
<feature type="region of interest" description="Disordered" evidence="11">
    <location>
        <begin position="89"/>
        <end position="119"/>
    </location>
</feature>
<evidence type="ECO:0000256" key="5">
    <source>
        <dbReference type="ARBA" id="ARBA00022692"/>
    </source>
</evidence>
<dbReference type="GO" id="GO:0016758">
    <property type="term" value="F:hexosyltransferase activity"/>
    <property type="evidence" value="ECO:0007669"/>
    <property type="project" value="InterPro"/>
</dbReference>
<comment type="subcellular location">
    <subcellularLocation>
        <location evidence="1 10">Golgi apparatus membrane</location>
        <topology evidence="1 10">Single-pass type II membrane protein</topology>
    </subcellularLocation>
</comment>
<evidence type="ECO:0000256" key="11">
    <source>
        <dbReference type="SAM" id="MobiDB-lite"/>
    </source>
</evidence>
<reference evidence="12 13" key="1">
    <citation type="submission" date="2024-01" db="EMBL/GenBank/DDBJ databases">
        <title>The genome of the rayed Mediterranean limpet Patella caerulea (Linnaeus, 1758).</title>
        <authorList>
            <person name="Anh-Thu Weber A."/>
            <person name="Halstead-Nussloch G."/>
        </authorList>
    </citation>
    <scope>NUCLEOTIDE SEQUENCE [LARGE SCALE GENOMIC DNA]</scope>
    <source>
        <strain evidence="12">AATW-2023a</strain>
        <tissue evidence="12">Whole specimen</tissue>
    </source>
</reference>
<evidence type="ECO:0000256" key="4">
    <source>
        <dbReference type="ARBA" id="ARBA00022679"/>
    </source>
</evidence>
<dbReference type="AlphaFoldDB" id="A0AAN8JZV6"/>
<proteinExistence type="inferred from homology"/>
<keyword evidence="13" id="KW-1185">Reference proteome</keyword>
<dbReference type="GO" id="GO:0000139">
    <property type="term" value="C:Golgi membrane"/>
    <property type="evidence" value="ECO:0007669"/>
    <property type="project" value="UniProtKB-SubCell"/>
</dbReference>
<dbReference type="Proteomes" id="UP001347796">
    <property type="component" value="Unassembled WGS sequence"/>
</dbReference>
<sequence length="415" mass="47879">MMRQAKSRFYFKKTVPVILCVIFVYMFVLINNSLVDDGKIYVYRRLRVMERVLNRSQTIVDDYNTKRNNDNATAKGHGLISRQASFTSITSTPHQSTTQKLTSNKFKKRNTNSSYKPNSIPPETFPLTLNGNYIINNKNICIDIPQVTALVMVHSAIKHFARRENIRTTYASRHLFKPAVIRVIFLLGLPSSNENEQKKIEDEAQMHGDVIQGNFVDTYHDLTHKAVMGLRWISENCRNAKYVIKVDDDAVFDMWKFLTEFPDPGSGKTMWCTVNNNSHIRRFGKWSVRRSQFRGLQRYPWPYCGGFVVVMNGELIPELFHVVQTSPFFWIDDVYVYGVLRHKVKDAVIKDMPKHFALVTNTVSVINCLRNKKLNCDFVAGMANEASFKTVWGLMTSKKKKMTISPNMLSVYKAI</sequence>
<dbReference type="InterPro" id="IPR002659">
    <property type="entry name" value="Glyco_trans_31"/>
</dbReference>
<keyword evidence="3 10" id="KW-0328">Glycosyltransferase</keyword>
<evidence type="ECO:0000313" key="13">
    <source>
        <dbReference type="Proteomes" id="UP001347796"/>
    </source>
</evidence>
<keyword evidence="6 10" id="KW-0735">Signal-anchor</keyword>
<evidence type="ECO:0000256" key="8">
    <source>
        <dbReference type="ARBA" id="ARBA00023034"/>
    </source>
</evidence>
<dbReference type="EMBL" id="JAZGQO010000007">
    <property type="protein sequence ID" value="KAK6182284.1"/>
    <property type="molecule type" value="Genomic_DNA"/>
</dbReference>